<dbReference type="OrthoDB" id="9812283at2"/>
<keyword evidence="2" id="KW-1185">Reference proteome</keyword>
<dbReference type="EMBL" id="QZMU01000001">
    <property type="protein sequence ID" value="RRQ22443.1"/>
    <property type="molecule type" value="Genomic_DNA"/>
</dbReference>
<dbReference type="Proteomes" id="UP000287798">
    <property type="component" value="Unassembled WGS sequence"/>
</dbReference>
<protein>
    <submittedName>
        <fullName evidence="1">Uncharacterized protein</fullName>
    </submittedName>
</protein>
<proteinExistence type="predicted"/>
<dbReference type="AlphaFoldDB" id="A0A426QKZ8"/>
<accession>A0A426QKZ8</accession>
<comment type="caution">
    <text evidence="1">The sequence shown here is derived from an EMBL/GenBank/DDBJ whole genome shotgun (WGS) entry which is preliminary data.</text>
</comment>
<sequence>MAQVLSLGEVTEDIQKALGRSFQSGNINFLIGSGASMPAIPAAGPVEQEIATLFGAGNEETARLRMYEFLAGIQEPMNALINEDENDQIAATLAQYTECITLIETILSERRTTLLPKQATIFTTNYDLLIEKASIGCPAIKLNDGFTRVPRLDNRIEYSSRNFFNTTYNTGNLYNYKVEIPCINLIKLHGSLSWQKDGDEIVFNVAAKDLLPESKTADEIAEFIETFAVVLPQTAKFRTTLMDRTYYELLRIYANELDRENTLLVTFGFSFGDEHIRDITRRALKNPTLRLIAFAYSEADKDAFAEIFAGHNNVDVIAPTDGDNIEFSQFNTMLRNLLPHGGAAI</sequence>
<reference evidence="1 2" key="1">
    <citation type="journal article" date="2010" name="Int. J. Syst. Evol. Microbiol.">
        <title>Thiohalobacter thiocyanaticus gen. nov., sp. nov., a moderately halophilic, sulfur-oxidizing gammaproteobacterium from hypersaline lakes, that utilizes thiocyanate.</title>
        <authorList>
            <person name="Sorokin D.Y."/>
            <person name="Kovaleva O.L."/>
            <person name="Tourova T.P."/>
            <person name="Muyzer G."/>
        </authorList>
    </citation>
    <scope>NUCLEOTIDE SEQUENCE [LARGE SCALE GENOMIC DNA]</scope>
    <source>
        <strain evidence="1 2">Hrh1</strain>
    </source>
</reference>
<dbReference type="RefSeq" id="WP_125181783.1">
    <property type="nucleotide sequence ID" value="NZ_QZMU01000001.1"/>
</dbReference>
<organism evidence="1 2">
    <name type="scientific">Thiohalobacter thiocyanaticus</name>
    <dbReference type="NCBI Taxonomy" id="585455"/>
    <lineage>
        <taxon>Bacteria</taxon>
        <taxon>Pseudomonadati</taxon>
        <taxon>Pseudomonadota</taxon>
        <taxon>Gammaproteobacteria</taxon>
        <taxon>Thiohalobacterales</taxon>
        <taxon>Thiohalobacteraceae</taxon>
        <taxon>Thiohalobacter</taxon>
    </lineage>
</organism>
<evidence type="ECO:0000313" key="2">
    <source>
        <dbReference type="Proteomes" id="UP000287798"/>
    </source>
</evidence>
<evidence type="ECO:0000313" key="1">
    <source>
        <dbReference type="EMBL" id="RRQ22443.1"/>
    </source>
</evidence>
<dbReference type="Pfam" id="PF13289">
    <property type="entry name" value="SIR2_2"/>
    <property type="match status" value="1"/>
</dbReference>
<name>A0A426QKZ8_9GAMM</name>
<gene>
    <name evidence="1" type="ORF">D6C00_11155</name>
</gene>